<proteinExistence type="predicted"/>
<dbReference type="PANTHER" id="PTHR35396:SF1">
    <property type="entry name" value="SMALL SECRETED PROTEIN"/>
    <property type="match status" value="1"/>
</dbReference>
<organism evidence="2 3">
    <name type="scientific">Austropuccinia psidii MF-1</name>
    <dbReference type="NCBI Taxonomy" id="1389203"/>
    <lineage>
        <taxon>Eukaryota</taxon>
        <taxon>Fungi</taxon>
        <taxon>Dikarya</taxon>
        <taxon>Basidiomycota</taxon>
        <taxon>Pucciniomycotina</taxon>
        <taxon>Pucciniomycetes</taxon>
        <taxon>Pucciniales</taxon>
        <taxon>Sphaerophragmiaceae</taxon>
        <taxon>Austropuccinia</taxon>
    </lineage>
</organism>
<sequence length="341" mass="37554">MFARPRLGSTKTKLITLVMEYKCQSVRIIRVCTFPTVRRLLSYTQPARAHFIISQNSPNPYGTCYAFEKLPSEKDLVISEDCHSFTWHFKGGYPGMGVREICKLLSFVEEFPLHLQLTLFFSANPQTGQPGYEESLSGKFINGAEKTSNRQPFHDAKYPNFSKANSSTKGWSPDLPKRLGIPKSKIGHPKCGRPCEINGDPGEAPGTPGNYKPARAAQYTKFEPLESPNWPKCHKGPNGKIIYTNSHPQSKGSKYCQQSPDSETCNSSEKSLPPPKANCVDDPNAEGCQSSGSKSVGENSDSSTKPKCDKNPDAEGCVNDSSSAAKKSTKENSKKTFQKKV</sequence>
<feature type="compositionally biased region" description="Basic and acidic residues" evidence="1">
    <location>
        <begin position="304"/>
        <end position="313"/>
    </location>
</feature>
<dbReference type="OrthoDB" id="2518975at2759"/>
<feature type="compositionally biased region" description="Polar residues" evidence="1">
    <location>
        <begin position="243"/>
        <end position="270"/>
    </location>
</feature>
<reference evidence="2" key="1">
    <citation type="submission" date="2021-03" db="EMBL/GenBank/DDBJ databases">
        <title>Draft genome sequence of rust myrtle Austropuccinia psidii MF-1, a brazilian biotype.</title>
        <authorList>
            <person name="Quecine M.C."/>
            <person name="Pachon D.M.R."/>
            <person name="Bonatelli M.L."/>
            <person name="Correr F.H."/>
            <person name="Franceschini L.M."/>
            <person name="Leite T.F."/>
            <person name="Margarido G.R.A."/>
            <person name="Almeida C.A."/>
            <person name="Ferrarezi J.A."/>
            <person name="Labate C.A."/>
        </authorList>
    </citation>
    <scope>NUCLEOTIDE SEQUENCE</scope>
    <source>
        <strain evidence="2">MF-1</strain>
    </source>
</reference>
<evidence type="ECO:0000313" key="3">
    <source>
        <dbReference type="Proteomes" id="UP000765509"/>
    </source>
</evidence>
<keyword evidence="3" id="KW-1185">Reference proteome</keyword>
<feature type="region of interest" description="Disordered" evidence="1">
    <location>
        <begin position="147"/>
        <end position="213"/>
    </location>
</feature>
<feature type="region of interest" description="Disordered" evidence="1">
    <location>
        <begin position="225"/>
        <end position="341"/>
    </location>
</feature>
<dbReference type="AlphaFoldDB" id="A0A9Q3CDR5"/>
<protein>
    <submittedName>
        <fullName evidence="2">Uncharacterized protein</fullName>
    </submittedName>
</protein>
<accession>A0A9Q3CDR5</accession>
<feature type="compositionally biased region" description="Polar residues" evidence="1">
    <location>
        <begin position="287"/>
        <end position="303"/>
    </location>
</feature>
<dbReference type="EMBL" id="AVOT02006514">
    <property type="protein sequence ID" value="MBW0481777.1"/>
    <property type="molecule type" value="Genomic_DNA"/>
</dbReference>
<dbReference type="Proteomes" id="UP000765509">
    <property type="component" value="Unassembled WGS sequence"/>
</dbReference>
<evidence type="ECO:0000256" key="1">
    <source>
        <dbReference type="SAM" id="MobiDB-lite"/>
    </source>
</evidence>
<dbReference type="PANTHER" id="PTHR35396">
    <property type="entry name" value="SMALL SECRETED PROTEIN"/>
    <property type="match status" value="1"/>
</dbReference>
<name>A0A9Q3CDR5_9BASI</name>
<evidence type="ECO:0000313" key="2">
    <source>
        <dbReference type="EMBL" id="MBW0481777.1"/>
    </source>
</evidence>
<comment type="caution">
    <text evidence="2">The sequence shown here is derived from an EMBL/GenBank/DDBJ whole genome shotgun (WGS) entry which is preliminary data.</text>
</comment>
<gene>
    <name evidence="2" type="ORF">O181_021492</name>
</gene>